<keyword evidence="5" id="KW-1185">Reference proteome</keyword>
<keyword evidence="2" id="KW-0396">Initiation factor</keyword>
<dbReference type="GO" id="GO:0005852">
    <property type="term" value="C:eukaryotic translation initiation factor 3 complex"/>
    <property type="evidence" value="ECO:0007669"/>
    <property type="project" value="InterPro"/>
</dbReference>
<dbReference type="AlphaFoldDB" id="A0A8I2YDG1"/>
<evidence type="ECO:0000313" key="4">
    <source>
        <dbReference type="EMBL" id="KAG6369789.1"/>
    </source>
</evidence>
<dbReference type="OrthoDB" id="15082at2759"/>
<name>A0A8I2YDG1_9AGAM</name>
<evidence type="ECO:0000256" key="1">
    <source>
        <dbReference type="ARBA" id="ARBA00022490"/>
    </source>
</evidence>
<evidence type="ECO:0000313" key="5">
    <source>
        <dbReference type="Proteomes" id="UP000683000"/>
    </source>
</evidence>
<sequence length="152" mass="16859">MLASKGSAQAWSSYSVLIVPYSLIQKSHVNEWLKARAEGKTDENIEYVYFTWPCRVRRTWLMPDTGISQVNMVHGQPGYFSLIGLLHVQVLLSDFTLALRIMEQVELGLGVCQKAPFTAPTVAHISMAYHGQRVLPDARNSDGCGEGVYGVS</sequence>
<comment type="caution">
    <text evidence="4">The sequence shown here is derived from an EMBL/GenBank/DDBJ whole genome shotgun (WGS) entry which is preliminary data.</text>
</comment>
<dbReference type="Pfam" id="PF10255">
    <property type="entry name" value="Paf67"/>
    <property type="match status" value="1"/>
</dbReference>
<evidence type="ECO:0000256" key="3">
    <source>
        <dbReference type="ARBA" id="ARBA00022917"/>
    </source>
</evidence>
<keyword evidence="3" id="KW-0648">Protein biosynthesis</keyword>
<dbReference type="GO" id="GO:0003743">
    <property type="term" value="F:translation initiation factor activity"/>
    <property type="evidence" value="ECO:0007669"/>
    <property type="project" value="UniProtKB-KW"/>
</dbReference>
<dbReference type="PANTHER" id="PTHR13242">
    <property type="entry name" value="EUKARYOTIC TRANSLATION INITIATION FACTOR 3"/>
    <property type="match status" value="1"/>
</dbReference>
<gene>
    <name evidence="4" type="ORF">JVT61DRAFT_13559</name>
</gene>
<proteinExistence type="predicted"/>
<evidence type="ECO:0000256" key="2">
    <source>
        <dbReference type="ARBA" id="ARBA00022540"/>
    </source>
</evidence>
<dbReference type="EMBL" id="JAGFBS010000065">
    <property type="protein sequence ID" value="KAG6369789.1"/>
    <property type="molecule type" value="Genomic_DNA"/>
</dbReference>
<accession>A0A8I2YDG1</accession>
<dbReference type="InterPro" id="IPR019382">
    <property type="entry name" value="eIF3l"/>
</dbReference>
<keyword evidence="1" id="KW-0963">Cytoplasm</keyword>
<reference evidence="4" key="1">
    <citation type="submission" date="2021-03" db="EMBL/GenBank/DDBJ databases">
        <title>Evolutionary innovations through gain and loss of genes in the ectomycorrhizal Boletales.</title>
        <authorList>
            <person name="Wu G."/>
            <person name="Miyauchi S."/>
            <person name="Morin E."/>
            <person name="Yang Z.-L."/>
            <person name="Xu J."/>
            <person name="Martin F.M."/>
        </authorList>
    </citation>
    <scope>NUCLEOTIDE SEQUENCE</scope>
    <source>
        <strain evidence="4">BR01</strain>
    </source>
</reference>
<dbReference type="PANTHER" id="PTHR13242:SF0">
    <property type="entry name" value="EUKARYOTIC TRANSLATION INITIATION FACTOR 3 SUBUNIT L"/>
    <property type="match status" value="1"/>
</dbReference>
<protein>
    <submittedName>
        <fullName evidence="4">Uncharacterized protein</fullName>
    </submittedName>
</protein>
<organism evidence="4 5">
    <name type="scientific">Boletus reticuloceps</name>
    <dbReference type="NCBI Taxonomy" id="495285"/>
    <lineage>
        <taxon>Eukaryota</taxon>
        <taxon>Fungi</taxon>
        <taxon>Dikarya</taxon>
        <taxon>Basidiomycota</taxon>
        <taxon>Agaricomycotina</taxon>
        <taxon>Agaricomycetes</taxon>
        <taxon>Agaricomycetidae</taxon>
        <taxon>Boletales</taxon>
        <taxon>Boletineae</taxon>
        <taxon>Boletaceae</taxon>
        <taxon>Boletoideae</taxon>
        <taxon>Boletus</taxon>
    </lineage>
</organism>
<dbReference type="Proteomes" id="UP000683000">
    <property type="component" value="Unassembled WGS sequence"/>
</dbReference>